<dbReference type="PANTHER" id="PTHR32343">
    <property type="entry name" value="SERINE/ARGININE-RICH SPLICING FACTOR"/>
    <property type="match status" value="1"/>
</dbReference>
<accession>N1PB19</accession>
<dbReference type="SMART" id="SM00360">
    <property type="entry name" value="RRM"/>
    <property type="match status" value="2"/>
</dbReference>
<dbReference type="OMA" id="ADDRHEE"/>
<dbReference type="EMBL" id="KB291798">
    <property type="protein sequence ID" value="ELU18893.1"/>
    <property type="molecule type" value="Genomic_DNA"/>
</dbReference>
<evidence type="ECO:0000256" key="2">
    <source>
        <dbReference type="SAM" id="MobiDB-lite"/>
    </source>
</evidence>
<dbReference type="CDD" id="cd12260">
    <property type="entry name" value="RRM2_SREK1"/>
    <property type="match status" value="1"/>
</dbReference>
<evidence type="ECO:0000313" key="5">
    <source>
        <dbReference type="EnsemblMetazoa" id="CapteP226786"/>
    </source>
</evidence>
<evidence type="ECO:0000313" key="6">
    <source>
        <dbReference type="Proteomes" id="UP000014760"/>
    </source>
</evidence>
<gene>
    <name evidence="4" type="ORF">CAPTEDRAFT_226786</name>
</gene>
<dbReference type="PANTHER" id="PTHR32343:SF22">
    <property type="entry name" value="LD29830P"/>
    <property type="match status" value="1"/>
</dbReference>
<reference evidence="6" key="1">
    <citation type="submission" date="2012-12" db="EMBL/GenBank/DDBJ databases">
        <authorList>
            <person name="Hellsten U."/>
            <person name="Grimwood J."/>
            <person name="Chapman J.A."/>
            <person name="Shapiro H."/>
            <person name="Aerts A."/>
            <person name="Otillar R.P."/>
            <person name="Terry A.Y."/>
            <person name="Boore J.L."/>
            <person name="Simakov O."/>
            <person name="Marletaz F."/>
            <person name="Cho S.-J."/>
            <person name="Edsinger-Gonzales E."/>
            <person name="Havlak P."/>
            <person name="Kuo D.-H."/>
            <person name="Larsson T."/>
            <person name="Lv J."/>
            <person name="Arendt D."/>
            <person name="Savage R."/>
            <person name="Osoegawa K."/>
            <person name="de Jong P."/>
            <person name="Lindberg D.R."/>
            <person name="Seaver E.C."/>
            <person name="Weisblat D.A."/>
            <person name="Putnam N.H."/>
            <person name="Grigoriev I.V."/>
            <person name="Rokhsar D.S."/>
        </authorList>
    </citation>
    <scope>NUCLEOTIDE SEQUENCE</scope>
    <source>
        <strain evidence="6">I ESC-2004</strain>
    </source>
</reference>
<proteinExistence type="predicted"/>
<organism evidence="4">
    <name type="scientific">Capitella teleta</name>
    <name type="common">Polychaete worm</name>
    <dbReference type="NCBI Taxonomy" id="283909"/>
    <lineage>
        <taxon>Eukaryota</taxon>
        <taxon>Metazoa</taxon>
        <taxon>Spiralia</taxon>
        <taxon>Lophotrochozoa</taxon>
        <taxon>Annelida</taxon>
        <taxon>Polychaeta</taxon>
        <taxon>Sedentaria</taxon>
        <taxon>Scolecida</taxon>
        <taxon>Capitellidae</taxon>
        <taxon>Capitella</taxon>
    </lineage>
</organism>
<keyword evidence="6" id="KW-1185">Reference proteome</keyword>
<dbReference type="STRING" id="283909.N1PB19"/>
<feature type="region of interest" description="Disordered" evidence="2">
    <location>
        <begin position="274"/>
        <end position="518"/>
    </location>
</feature>
<dbReference type="InterPro" id="IPR000504">
    <property type="entry name" value="RRM_dom"/>
</dbReference>
<protein>
    <recommendedName>
        <fullName evidence="3">RRM domain-containing protein</fullName>
    </recommendedName>
</protein>
<reference evidence="5" key="3">
    <citation type="submission" date="2015-06" db="UniProtKB">
        <authorList>
            <consortium name="EnsemblMetazoa"/>
        </authorList>
    </citation>
    <scope>IDENTIFICATION</scope>
</reference>
<dbReference type="InterPro" id="IPR034192">
    <property type="entry name" value="SREK1_RRM2"/>
</dbReference>
<dbReference type="Gene3D" id="3.30.70.330">
    <property type="match status" value="2"/>
</dbReference>
<feature type="compositionally biased region" description="Basic residues" evidence="2">
    <location>
        <begin position="283"/>
        <end position="369"/>
    </location>
</feature>
<dbReference type="EnsemblMetazoa" id="CapteT226786">
    <property type="protein sequence ID" value="CapteP226786"/>
    <property type="gene ID" value="CapteG226786"/>
</dbReference>
<dbReference type="AlphaFoldDB" id="N1PB19"/>
<sequence length="518" mass="58678">MEELNDTQVIQVSNVAPTASREQMKTLFTYIGRIEELKLFPDEFTETNQPRVCYIKFSKSEEAGVALHLSNTVFVDRALMVVPVADGTIPDESKALQLSPATAASIGGASGKAKPSGLPSHVTNQVIVVNGKQMIQTIDPQLSAMNLPSYPLLPGGTDPSKVDEIRRTIFVGNLDSISTPEQLLQFFTQAGEVKYVRMAGDETLPTRFAFVEFTEQASLLKALVLNGSLFSGRPVRVNHSNVAIVKPVGSHGASCNREVEEALKKVKEAQSLISAAVDDHRGGRSRSRSRDRRRRRSRSRRRSRGRRSRSKRKSRSRTRSPRRKRSQSPRRRRSRDRRRKRSRSKKRSKSRSPSTSKRRRSTTPKRRRSSSPSTRGKVSKERTRKRSRSPRRKMSVSPRRRSRSRTPSKRSKKKRDRSRERTKSKRKPREEVRKSRERNGDEAESMSPSKITRDYDEEEKGFDQGEAEVKREYSSGGEEMVEAGGGRMEVKVEVTEPSTEPLAEVKREVSSGEEMEEA</sequence>
<dbReference type="Proteomes" id="UP000014760">
    <property type="component" value="Unassembled WGS sequence"/>
</dbReference>
<dbReference type="PROSITE" id="PS50102">
    <property type="entry name" value="RRM"/>
    <property type="match status" value="2"/>
</dbReference>
<dbReference type="FunCoup" id="N1PB19">
    <property type="interactions" value="262"/>
</dbReference>
<dbReference type="GO" id="GO:0005654">
    <property type="term" value="C:nucleoplasm"/>
    <property type="evidence" value="ECO:0007669"/>
    <property type="project" value="TreeGrafter"/>
</dbReference>
<dbReference type="CDD" id="cd12259">
    <property type="entry name" value="RRM_SRSF11_SREK1"/>
    <property type="match status" value="1"/>
</dbReference>
<feature type="compositionally biased region" description="Basic residues" evidence="2">
    <location>
        <begin position="382"/>
        <end position="427"/>
    </location>
</feature>
<evidence type="ECO:0000256" key="1">
    <source>
        <dbReference type="PROSITE-ProRule" id="PRU00176"/>
    </source>
</evidence>
<keyword evidence="1" id="KW-0694">RNA-binding</keyword>
<dbReference type="InterPro" id="IPR035979">
    <property type="entry name" value="RBD_domain_sf"/>
</dbReference>
<feature type="domain" description="RRM" evidence="3">
    <location>
        <begin position="167"/>
        <end position="242"/>
    </location>
</feature>
<reference evidence="4 6" key="2">
    <citation type="journal article" date="2013" name="Nature">
        <title>Insights into bilaterian evolution from three spiralian genomes.</title>
        <authorList>
            <person name="Simakov O."/>
            <person name="Marletaz F."/>
            <person name="Cho S.J."/>
            <person name="Edsinger-Gonzales E."/>
            <person name="Havlak P."/>
            <person name="Hellsten U."/>
            <person name="Kuo D.H."/>
            <person name="Larsson T."/>
            <person name="Lv J."/>
            <person name="Arendt D."/>
            <person name="Savage R."/>
            <person name="Osoegawa K."/>
            <person name="de Jong P."/>
            <person name="Grimwood J."/>
            <person name="Chapman J.A."/>
            <person name="Shapiro H."/>
            <person name="Aerts A."/>
            <person name="Otillar R.P."/>
            <person name="Terry A.Y."/>
            <person name="Boore J.L."/>
            <person name="Grigoriev I.V."/>
            <person name="Lindberg D.R."/>
            <person name="Seaver E.C."/>
            <person name="Weisblat D.A."/>
            <person name="Putnam N.H."/>
            <person name="Rokhsar D.S."/>
        </authorList>
    </citation>
    <scope>NUCLEOTIDE SEQUENCE</scope>
    <source>
        <strain evidence="4 6">I ESC-2004</strain>
    </source>
</reference>
<feature type="domain" description="RRM" evidence="3">
    <location>
        <begin position="8"/>
        <end position="86"/>
    </location>
</feature>
<feature type="compositionally biased region" description="Basic and acidic residues" evidence="2">
    <location>
        <begin position="428"/>
        <end position="441"/>
    </location>
</feature>
<dbReference type="HOGENOM" id="CLU_030029_4_0_1"/>
<evidence type="ECO:0000313" key="4">
    <source>
        <dbReference type="EMBL" id="ELU18893.1"/>
    </source>
</evidence>
<evidence type="ECO:0000259" key="3">
    <source>
        <dbReference type="PROSITE" id="PS50102"/>
    </source>
</evidence>
<dbReference type="EMBL" id="AMQN01000051">
    <property type="status" value="NOT_ANNOTATED_CDS"/>
    <property type="molecule type" value="Genomic_DNA"/>
</dbReference>
<dbReference type="Pfam" id="PF00076">
    <property type="entry name" value="RRM_1"/>
    <property type="match status" value="2"/>
</dbReference>
<feature type="compositionally biased region" description="Basic and acidic residues" evidence="2">
    <location>
        <begin position="461"/>
        <end position="473"/>
    </location>
</feature>
<dbReference type="GO" id="GO:0003723">
    <property type="term" value="F:RNA binding"/>
    <property type="evidence" value="ECO:0007669"/>
    <property type="project" value="UniProtKB-UniRule"/>
</dbReference>
<dbReference type="InterPro" id="IPR012677">
    <property type="entry name" value="Nucleotide-bd_a/b_plait_sf"/>
</dbReference>
<dbReference type="OrthoDB" id="7763451at2759"/>
<name>N1PB19_CAPTE</name>
<dbReference type="SUPFAM" id="SSF54928">
    <property type="entry name" value="RNA-binding domain, RBD"/>
    <property type="match status" value="2"/>
</dbReference>